<dbReference type="PANTHER" id="PTHR44688:SF16">
    <property type="entry name" value="DNA-BINDING TRANSCRIPTIONAL ACTIVATOR DEVR_DOSR"/>
    <property type="match status" value="1"/>
</dbReference>
<dbReference type="GO" id="GO:0003677">
    <property type="term" value="F:DNA binding"/>
    <property type="evidence" value="ECO:0007669"/>
    <property type="project" value="UniProtKB-KW"/>
</dbReference>
<evidence type="ECO:0000256" key="1">
    <source>
        <dbReference type="ARBA" id="ARBA00023015"/>
    </source>
</evidence>
<keyword evidence="3" id="KW-0804">Transcription</keyword>
<evidence type="ECO:0000313" key="5">
    <source>
        <dbReference type="EMBL" id="SDY22602.1"/>
    </source>
</evidence>
<keyword evidence="6" id="KW-1185">Reference proteome</keyword>
<proteinExistence type="predicted"/>
<dbReference type="SUPFAM" id="SSF46894">
    <property type="entry name" value="C-terminal effector domain of the bipartite response regulators"/>
    <property type="match status" value="1"/>
</dbReference>
<keyword evidence="1" id="KW-0805">Transcription regulation</keyword>
<dbReference type="Proteomes" id="UP000198935">
    <property type="component" value="Unassembled WGS sequence"/>
</dbReference>
<dbReference type="STRING" id="1503961.SAMN05421736_101715"/>
<name>A0A1H3I4Q8_9BACI</name>
<dbReference type="SMART" id="SM00421">
    <property type="entry name" value="HTH_LUXR"/>
    <property type="match status" value="1"/>
</dbReference>
<keyword evidence="2" id="KW-0238">DNA-binding</keyword>
<dbReference type="Gene3D" id="1.10.10.10">
    <property type="entry name" value="Winged helix-like DNA-binding domain superfamily/Winged helix DNA-binding domain"/>
    <property type="match status" value="1"/>
</dbReference>
<reference evidence="6" key="1">
    <citation type="submission" date="2016-10" db="EMBL/GenBank/DDBJ databases">
        <authorList>
            <person name="Varghese N."/>
            <person name="Submissions S."/>
        </authorList>
    </citation>
    <scope>NUCLEOTIDE SEQUENCE [LARGE SCALE GENOMIC DNA]</scope>
    <source>
        <strain evidence="6">SP</strain>
    </source>
</reference>
<dbReference type="PROSITE" id="PS51450">
    <property type="entry name" value="LRR"/>
    <property type="match status" value="1"/>
</dbReference>
<accession>A0A1H3I4Q8</accession>
<dbReference type="Pfam" id="PF10114">
    <property type="entry name" value="PocR"/>
    <property type="match status" value="1"/>
</dbReference>
<feature type="domain" description="HTH luxR-type" evidence="4">
    <location>
        <begin position="639"/>
        <end position="704"/>
    </location>
</feature>
<dbReference type="PROSITE" id="PS50043">
    <property type="entry name" value="HTH_LUXR_2"/>
    <property type="match status" value="1"/>
</dbReference>
<dbReference type="InterPro" id="IPR036388">
    <property type="entry name" value="WH-like_DNA-bd_sf"/>
</dbReference>
<dbReference type="Gene3D" id="3.30.450.40">
    <property type="match status" value="1"/>
</dbReference>
<dbReference type="InterPro" id="IPR000792">
    <property type="entry name" value="Tscrpt_reg_LuxR_C"/>
</dbReference>
<dbReference type="InterPro" id="IPR029016">
    <property type="entry name" value="GAF-like_dom_sf"/>
</dbReference>
<dbReference type="OrthoDB" id="9808843at2"/>
<dbReference type="PROSITE" id="PS00622">
    <property type="entry name" value="HTH_LUXR_1"/>
    <property type="match status" value="1"/>
</dbReference>
<dbReference type="InterPro" id="IPR016032">
    <property type="entry name" value="Sig_transdc_resp-reg_C-effctor"/>
</dbReference>
<dbReference type="Pfam" id="PF00196">
    <property type="entry name" value="GerE"/>
    <property type="match status" value="1"/>
</dbReference>
<dbReference type="InterPro" id="IPR001611">
    <property type="entry name" value="Leu-rich_rpt"/>
</dbReference>
<evidence type="ECO:0000259" key="4">
    <source>
        <dbReference type="PROSITE" id="PS50043"/>
    </source>
</evidence>
<gene>
    <name evidence="5" type="ORF">SAMN05421736_101715</name>
</gene>
<dbReference type="EMBL" id="FNPI01000001">
    <property type="protein sequence ID" value="SDY22602.1"/>
    <property type="molecule type" value="Genomic_DNA"/>
</dbReference>
<dbReference type="CDD" id="cd06170">
    <property type="entry name" value="LuxR_C_like"/>
    <property type="match status" value="1"/>
</dbReference>
<protein>
    <submittedName>
        <fullName evidence="5">PocR sensory domain-containing protein</fullName>
    </submittedName>
</protein>
<dbReference type="PANTHER" id="PTHR44688">
    <property type="entry name" value="DNA-BINDING TRANSCRIPTIONAL ACTIVATOR DEVR_DOSR"/>
    <property type="match status" value="1"/>
</dbReference>
<dbReference type="GO" id="GO:0045892">
    <property type="term" value="P:negative regulation of DNA-templated transcription"/>
    <property type="evidence" value="ECO:0007669"/>
    <property type="project" value="UniProtKB-ARBA"/>
</dbReference>
<dbReference type="InterPro" id="IPR018771">
    <property type="entry name" value="PocR_dom"/>
</dbReference>
<sequence>MKKNRRFIQDLQDAYAAFTELTLVILDLDGNEFTEVSGFTPLTKLGYEIWGSKETYQEYFPPLHTLTKTTVFDNRIGLKLVVSPIRIYGQTAYCLVGGYLLGERPRPLIEQAVNQEYSHIPGLAEAIKALPELSPEEVSEKLEKVTKLAELAETFLALQQQREYSEQQTSFISQNLTSMRCGTATVTSFLEKLKEVHPGLDFVGTALAKENRQYDLEIIRGEAGERLTGQELLTGESFVGTTVASRRSRLWKKTGNELRIQFFHRHKLYPKQLFCIPVYNENTIIGTLFGGTGNEGSIDRMMLEQMEVNSLLLSTLLTSQALQTNLQNHLMELSTFNEIFRVIPTVKDMKRLLYILVDVSINIIRGPFSCIVYKPASSYAKVDIVSRGLTATEINEYGHDVAHRTFSSPEMDVKKIVKRKTNWGTDVLEFPLHYKDKFYGMLCLGIHPKDDADKYKAILSSLAMAGSISIHLCQGRKEERNEDNIVTLLYDVVNQHDPQKYMMLKNIKNIVEAFADFLDEDPYEPLKKVSGLVCYDLSFVEKYIDDQELLMILDGFHKVLNRQKAMRRDSQILALAYHFVAHGENTASVTELVTVSEALRQQFVSFIDQQSIVETHIPLETVNAQLACSEEKKEDSGLILKNKLNLSSREIEVLNYVLKGFNNREIADVLYISEHTVKNHITRILQKLEVTDRAQAIAMIYQLGYSPPQ</sequence>
<dbReference type="PRINTS" id="PR00038">
    <property type="entry name" value="HTHLUXR"/>
</dbReference>
<dbReference type="SUPFAM" id="SSF55781">
    <property type="entry name" value="GAF domain-like"/>
    <property type="match status" value="1"/>
</dbReference>
<organism evidence="5 6">
    <name type="scientific">Evansella caseinilytica</name>
    <dbReference type="NCBI Taxonomy" id="1503961"/>
    <lineage>
        <taxon>Bacteria</taxon>
        <taxon>Bacillati</taxon>
        <taxon>Bacillota</taxon>
        <taxon>Bacilli</taxon>
        <taxon>Bacillales</taxon>
        <taxon>Bacillaceae</taxon>
        <taxon>Evansella</taxon>
    </lineage>
</organism>
<evidence type="ECO:0000256" key="3">
    <source>
        <dbReference type="ARBA" id="ARBA00023163"/>
    </source>
</evidence>
<evidence type="ECO:0000313" key="6">
    <source>
        <dbReference type="Proteomes" id="UP000198935"/>
    </source>
</evidence>
<dbReference type="AlphaFoldDB" id="A0A1H3I4Q8"/>
<evidence type="ECO:0000256" key="2">
    <source>
        <dbReference type="ARBA" id="ARBA00023125"/>
    </source>
</evidence>